<dbReference type="Proteomes" id="UP000735302">
    <property type="component" value="Unassembled WGS sequence"/>
</dbReference>
<protein>
    <submittedName>
        <fullName evidence="2">Uncharacterized protein</fullName>
    </submittedName>
</protein>
<comment type="caution">
    <text evidence="2">The sequence shown here is derived from an EMBL/GenBank/DDBJ whole genome shotgun (WGS) entry which is preliminary data.</text>
</comment>
<sequence length="105" mass="11812">MTSWTAPTTPPSPPCHLSIWIQDLLWGVILWATSRTTPATPASLLCLIFVFTPLVLTSWLCPSVFQGRRRGVYSDPVPFFGSSNRTDLTPRSGHWEIKWPLLPHP</sequence>
<proteinExistence type="predicted"/>
<dbReference type="EMBL" id="BLXT01007347">
    <property type="protein sequence ID" value="GFO38748.1"/>
    <property type="molecule type" value="Genomic_DNA"/>
</dbReference>
<gene>
    <name evidence="2" type="ORF">PoB_006525300</name>
</gene>
<reference evidence="2 3" key="1">
    <citation type="journal article" date="2021" name="Elife">
        <title>Chloroplast acquisition without the gene transfer in kleptoplastic sea slugs, Plakobranchus ocellatus.</title>
        <authorList>
            <person name="Maeda T."/>
            <person name="Takahashi S."/>
            <person name="Yoshida T."/>
            <person name="Shimamura S."/>
            <person name="Takaki Y."/>
            <person name="Nagai Y."/>
            <person name="Toyoda A."/>
            <person name="Suzuki Y."/>
            <person name="Arimoto A."/>
            <person name="Ishii H."/>
            <person name="Satoh N."/>
            <person name="Nishiyama T."/>
            <person name="Hasebe M."/>
            <person name="Maruyama T."/>
            <person name="Minagawa J."/>
            <person name="Obokata J."/>
            <person name="Shigenobu S."/>
        </authorList>
    </citation>
    <scope>NUCLEOTIDE SEQUENCE [LARGE SCALE GENOMIC DNA]</scope>
</reference>
<organism evidence="2 3">
    <name type="scientific">Plakobranchus ocellatus</name>
    <dbReference type="NCBI Taxonomy" id="259542"/>
    <lineage>
        <taxon>Eukaryota</taxon>
        <taxon>Metazoa</taxon>
        <taxon>Spiralia</taxon>
        <taxon>Lophotrochozoa</taxon>
        <taxon>Mollusca</taxon>
        <taxon>Gastropoda</taxon>
        <taxon>Heterobranchia</taxon>
        <taxon>Euthyneura</taxon>
        <taxon>Panpulmonata</taxon>
        <taxon>Sacoglossa</taxon>
        <taxon>Placobranchoidea</taxon>
        <taxon>Plakobranchidae</taxon>
        <taxon>Plakobranchus</taxon>
    </lineage>
</organism>
<keyword evidence="1" id="KW-0472">Membrane</keyword>
<accession>A0AAV4D3Q6</accession>
<keyword evidence="1" id="KW-1133">Transmembrane helix</keyword>
<feature type="transmembrane region" description="Helical" evidence="1">
    <location>
        <begin position="42"/>
        <end position="61"/>
    </location>
</feature>
<evidence type="ECO:0000313" key="3">
    <source>
        <dbReference type="Proteomes" id="UP000735302"/>
    </source>
</evidence>
<keyword evidence="1" id="KW-0812">Transmembrane</keyword>
<name>A0AAV4D3Q6_9GAST</name>
<dbReference type="AlphaFoldDB" id="A0AAV4D3Q6"/>
<keyword evidence="3" id="KW-1185">Reference proteome</keyword>
<evidence type="ECO:0000313" key="2">
    <source>
        <dbReference type="EMBL" id="GFO38748.1"/>
    </source>
</evidence>
<evidence type="ECO:0000256" key="1">
    <source>
        <dbReference type="SAM" id="Phobius"/>
    </source>
</evidence>